<gene>
    <name evidence="1" type="ORF">RFB13_06885</name>
</gene>
<keyword evidence="2" id="KW-1185">Reference proteome</keyword>
<protein>
    <submittedName>
        <fullName evidence="1">Uncharacterized protein</fullName>
    </submittedName>
</protein>
<evidence type="ECO:0000313" key="1">
    <source>
        <dbReference type="EMBL" id="WMT16047.1"/>
    </source>
</evidence>
<accession>A0ABY9PRI2</accession>
<proteinExistence type="predicted"/>
<name>A0ABY9PRI2_SERFO</name>
<dbReference type="EMBL" id="CP133586">
    <property type="protein sequence ID" value="WMT16047.1"/>
    <property type="molecule type" value="Genomic_DNA"/>
</dbReference>
<dbReference type="RefSeq" id="WP_309206148.1">
    <property type="nucleotide sequence ID" value="NZ_CP133586.1"/>
</dbReference>
<dbReference type="Proteomes" id="UP001235341">
    <property type="component" value="Chromosome"/>
</dbReference>
<organism evidence="1 2">
    <name type="scientific">Serratia fonticola</name>
    <dbReference type="NCBI Taxonomy" id="47917"/>
    <lineage>
        <taxon>Bacteria</taxon>
        <taxon>Pseudomonadati</taxon>
        <taxon>Pseudomonadota</taxon>
        <taxon>Gammaproteobacteria</taxon>
        <taxon>Enterobacterales</taxon>
        <taxon>Yersiniaceae</taxon>
        <taxon>Serratia</taxon>
    </lineage>
</organism>
<reference evidence="1 2" key="1">
    <citation type="submission" date="2023-08" db="EMBL/GenBank/DDBJ databases">
        <title>Complete Genome and Methylome dissection of Serratia fonticola NEB369.</title>
        <authorList>
            <person name="Fomenkov A."/>
            <person name="Roberts R.D."/>
        </authorList>
    </citation>
    <scope>NUCLEOTIDE SEQUENCE [LARGE SCALE GENOMIC DNA]</scope>
    <source>
        <strain evidence="1 2">NEB369</strain>
    </source>
</reference>
<evidence type="ECO:0000313" key="2">
    <source>
        <dbReference type="Proteomes" id="UP001235341"/>
    </source>
</evidence>
<sequence length="118" mass="13313">MTSKTGMRVTKENLKFLDEQRVQAPDAQAFIRELTQRVSKKGDELISKSTGSARAMYGHINMVGHYTFTLSDDTIRTGLRPLNFNINNELSPWCGFFHHLTSPPTTIALQNTDWLQAG</sequence>